<organism evidence="1 2">
    <name type="scientific">Tritrichomonas musculus</name>
    <dbReference type="NCBI Taxonomy" id="1915356"/>
    <lineage>
        <taxon>Eukaryota</taxon>
        <taxon>Metamonada</taxon>
        <taxon>Parabasalia</taxon>
        <taxon>Tritrichomonadida</taxon>
        <taxon>Tritrichomonadidae</taxon>
        <taxon>Tritrichomonas</taxon>
    </lineage>
</organism>
<protein>
    <submittedName>
        <fullName evidence="1">Uncharacterized protein</fullName>
    </submittedName>
</protein>
<dbReference type="EMBL" id="JAPFFF010000012">
    <property type="protein sequence ID" value="KAK8876220.1"/>
    <property type="molecule type" value="Genomic_DNA"/>
</dbReference>
<comment type="caution">
    <text evidence="1">The sequence shown here is derived from an EMBL/GenBank/DDBJ whole genome shotgun (WGS) entry which is preliminary data.</text>
</comment>
<evidence type="ECO:0000313" key="2">
    <source>
        <dbReference type="Proteomes" id="UP001470230"/>
    </source>
</evidence>
<gene>
    <name evidence="1" type="ORF">M9Y10_006411</name>
</gene>
<keyword evidence="2" id="KW-1185">Reference proteome</keyword>
<reference evidence="1 2" key="1">
    <citation type="submission" date="2024-04" db="EMBL/GenBank/DDBJ databases">
        <title>Tritrichomonas musculus Genome.</title>
        <authorList>
            <person name="Alves-Ferreira E."/>
            <person name="Grigg M."/>
            <person name="Lorenzi H."/>
            <person name="Galac M."/>
        </authorList>
    </citation>
    <scope>NUCLEOTIDE SEQUENCE [LARGE SCALE GENOMIC DNA]</scope>
    <source>
        <strain evidence="1 2">EAF2021</strain>
    </source>
</reference>
<accession>A0ABR2JGL3</accession>
<evidence type="ECO:0000313" key="1">
    <source>
        <dbReference type="EMBL" id="KAK8876220.1"/>
    </source>
</evidence>
<name>A0ABR2JGL3_9EUKA</name>
<dbReference type="Proteomes" id="UP001470230">
    <property type="component" value="Unassembled WGS sequence"/>
</dbReference>
<proteinExistence type="predicted"/>
<sequence>MDKLLKRVEAIAAATSNKEENPNNSSRNDNIDDFIQFKRDLSSKIREIRNCIKDRNEYANFPGGCPDKSELNNKSAKIQNDIKMSQNQLKIMRNIVKNDEKMMKSQDTPIIQNRYKICDLIDAHLAECENWSKGLRLSSAKEDPLKQHLLKGAKFNDEMINSTLEELQPTDPTQTELEDIDNIEEWQLQIQKQ</sequence>